<dbReference type="Pfam" id="PF01040">
    <property type="entry name" value="UbiA"/>
    <property type="match status" value="1"/>
</dbReference>
<keyword evidence="4 5" id="KW-0472">Membrane</keyword>
<protein>
    <recommendedName>
        <fullName evidence="8">Prenyltransferase</fullName>
    </recommendedName>
</protein>
<reference evidence="6 7" key="1">
    <citation type="journal article" date="2016" name="Nat. Commun.">
        <title>Thousands of microbial genomes shed light on interconnected biogeochemical processes in an aquifer system.</title>
        <authorList>
            <person name="Anantharaman K."/>
            <person name="Brown C.T."/>
            <person name="Hug L.A."/>
            <person name="Sharon I."/>
            <person name="Castelle C.J."/>
            <person name="Probst A.J."/>
            <person name="Thomas B.C."/>
            <person name="Singh A."/>
            <person name="Wilkins M.J."/>
            <person name="Karaoz U."/>
            <person name="Brodie E.L."/>
            <person name="Williams K.H."/>
            <person name="Hubbard S.S."/>
            <person name="Banfield J.F."/>
        </authorList>
    </citation>
    <scope>NUCLEOTIDE SEQUENCE [LARGE SCALE GENOMIC DNA]</scope>
</reference>
<feature type="transmembrane region" description="Helical" evidence="5">
    <location>
        <begin position="45"/>
        <end position="68"/>
    </location>
</feature>
<evidence type="ECO:0000313" key="7">
    <source>
        <dbReference type="Proteomes" id="UP000177626"/>
    </source>
</evidence>
<evidence type="ECO:0000256" key="5">
    <source>
        <dbReference type="SAM" id="Phobius"/>
    </source>
</evidence>
<feature type="transmembrane region" description="Helical" evidence="5">
    <location>
        <begin position="106"/>
        <end position="123"/>
    </location>
</feature>
<dbReference type="GO" id="GO:0016765">
    <property type="term" value="F:transferase activity, transferring alkyl or aryl (other than methyl) groups"/>
    <property type="evidence" value="ECO:0007669"/>
    <property type="project" value="InterPro"/>
</dbReference>
<evidence type="ECO:0000313" key="6">
    <source>
        <dbReference type="EMBL" id="OGY93825.1"/>
    </source>
</evidence>
<dbReference type="InterPro" id="IPR000537">
    <property type="entry name" value="UbiA_prenyltransferase"/>
</dbReference>
<evidence type="ECO:0008006" key="8">
    <source>
        <dbReference type="Google" id="ProtNLM"/>
    </source>
</evidence>
<dbReference type="Proteomes" id="UP000177626">
    <property type="component" value="Unassembled WGS sequence"/>
</dbReference>
<accession>A0A1G2BXE4</accession>
<keyword evidence="3 5" id="KW-1133">Transmembrane helix</keyword>
<evidence type="ECO:0000256" key="3">
    <source>
        <dbReference type="ARBA" id="ARBA00022989"/>
    </source>
</evidence>
<proteinExistence type="predicted"/>
<organism evidence="6 7">
    <name type="scientific">Candidatus Komeilibacteria bacterium RIFOXYC1_FULL_37_11</name>
    <dbReference type="NCBI Taxonomy" id="1798555"/>
    <lineage>
        <taxon>Bacteria</taxon>
        <taxon>Candidatus Komeiliibacteriota</taxon>
    </lineage>
</organism>
<comment type="subcellular location">
    <subcellularLocation>
        <location evidence="1">Membrane</location>
        <topology evidence="1">Multi-pass membrane protein</topology>
    </subcellularLocation>
</comment>
<name>A0A1G2BXE4_9BACT</name>
<feature type="transmembrane region" description="Helical" evidence="5">
    <location>
        <begin position="232"/>
        <end position="249"/>
    </location>
</feature>
<dbReference type="AlphaFoldDB" id="A0A1G2BXE4"/>
<feature type="transmembrane region" description="Helical" evidence="5">
    <location>
        <begin position="202"/>
        <end position="220"/>
    </location>
</feature>
<comment type="caution">
    <text evidence="6">The sequence shown here is derived from an EMBL/GenBank/DDBJ whole genome shotgun (WGS) entry which is preliminary data.</text>
</comment>
<evidence type="ECO:0000256" key="1">
    <source>
        <dbReference type="ARBA" id="ARBA00004141"/>
    </source>
</evidence>
<evidence type="ECO:0000256" key="4">
    <source>
        <dbReference type="ARBA" id="ARBA00023136"/>
    </source>
</evidence>
<dbReference type="EMBL" id="MHKQ01000016">
    <property type="protein sequence ID" value="OGY93825.1"/>
    <property type="molecule type" value="Genomic_DNA"/>
</dbReference>
<feature type="transmembrane region" description="Helical" evidence="5">
    <location>
        <begin position="74"/>
        <end position="94"/>
    </location>
</feature>
<gene>
    <name evidence="6" type="ORF">A2406_00510</name>
</gene>
<keyword evidence="2 5" id="KW-0812">Transmembrane</keyword>
<sequence length="250" mass="26992">MLSNGPHWFTTAKVVSSAVMGLSVLSASLYHFGAANPMYARKNEVLSVSLLVRGGLIGLGILGMAGAVYLSVNYLNTSCQIVVALDALIIAAYAGILSRHWATKNLLMAFVCASPVLLGWLAGHRLHPAVPYGIGVTFLTYLTREVVKDIQDRVVNHGHRITLPLWLGVMPARRIASGLMLVTTLVSVIFGVKLVSYNWYTIIPYVLSVGVFLITTHSLAFGQPGDEKKESAYILAGSLLMLITFGCILF</sequence>
<feature type="transmembrane region" description="Helical" evidence="5">
    <location>
        <begin position="175"/>
        <end position="195"/>
    </location>
</feature>
<dbReference type="GO" id="GO:0016020">
    <property type="term" value="C:membrane"/>
    <property type="evidence" value="ECO:0007669"/>
    <property type="project" value="UniProtKB-SubCell"/>
</dbReference>
<feature type="transmembrane region" description="Helical" evidence="5">
    <location>
        <begin position="12"/>
        <end position="33"/>
    </location>
</feature>
<evidence type="ECO:0000256" key="2">
    <source>
        <dbReference type="ARBA" id="ARBA00022692"/>
    </source>
</evidence>